<proteinExistence type="predicted"/>
<accession>A0A518IZZ4</accession>
<organism evidence="5 6">
    <name type="scientific">Rosistilla oblonga</name>
    <dbReference type="NCBI Taxonomy" id="2527990"/>
    <lineage>
        <taxon>Bacteria</taxon>
        <taxon>Pseudomonadati</taxon>
        <taxon>Planctomycetota</taxon>
        <taxon>Planctomycetia</taxon>
        <taxon>Pirellulales</taxon>
        <taxon>Pirellulaceae</taxon>
        <taxon>Rosistilla</taxon>
    </lineage>
</organism>
<dbReference type="SUPFAM" id="SSF56300">
    <property type="entry name" value="Metallo-dependent phosphatases"/>
    <property type="match status" value="1"/>
</dbReference>
<reference evidence="5 6" key="1">
    <citation type="submission" date="2019-02" db="EMBL/GenBank/DDBJ databases">
        <title>Deep-cultivation of Planctomycetes and their phenomic and genomic characterization uncovers novel biology.</title>
        <authorList>
            <person name="Wiegand S."/>
            <person name="Jogler M."/>
            <person name="Boedeker C."/>
            <person name="Pinto D."/>
            <person name="Vollmers J."/>
            <person name="Rivas-Marin E."/>
            <person name="Kohn T."/>
            <person name="Peeters S.H."/>
            <person name="Heuer A."/>
            <person name="Rast P."/>
            <person name="Oberbeckmann S."/>
            <person name="Bunk B."/>
            <person name="Jeske O."/>
            <person name="Meyerdierks A."/>
            <person name="Storesund J.E."/>
            <person name="Kallscheuer N."/>
            <person name="Luecker S."/>
            <person name="Lage O.M."/>
            <person name="Pohl T."/>
            <person name="Merkel B.J."/>
            <person name="Hornburger P."/>
            <person name="Mueller R.-W."/>
            <person name="Bruemmer F."/>
            <person name="Labrenz M."/>
            <person name="Spormann A.M."/>
            <person name="Op den Camp H."/>
            <person name="Overmann J."/>
            <person name="Amann R."/>
            <person name="Jetten M.S.M."/>
            <person name="Mascher T."/>
            <person name="Medema M.H."/>
            <person name="Devos D.P."/>
            <person name="Kaster A.-K."/>
            <person name="Ovreas L."/>
            <person name="Rohde M."/>
            <person name="Galperin M.Y."/>
            <person name="Jogler C."/>
        </authorList>
    </citation>
    <scope>NUCLEOTIDE SEQUENCE [LARGE SCALE GENOMIC DNA]</scope>
    <source>
        <strain evidence="5 6">Mal33</strain>
    </source>
</reference>
<sequence>MFLQIVHWMLILLGHFGLHLTFYNRINATGLPRWQIKLVERTIAVECFLFPLLLLWYPSPASLPMWLQVYSWICLTAIVVLGIPWLIYRPLFGIQWLPIERQVTHVAVDQVLPESPIGSLRCRINAAIPMNQITELAIEQKHLPVAGLPQQLEGLRLAHFSDIHLTGDMLPSFYRYVSDQLMQWQPEIVCVTGDIVDKPHCIPWLSECFGKITAPGGCYFILGNHDTRVADPNQVREAMQEMGWTDLGGIAKRIPLRDTEIAIAGNELPWFGPAPAFPESSEPEFRVLLSHSPDQIAWARRNAVHLMLAGHTHGGHGRLPLIGPLLSPSRYGSRFASGEFDLPPTTMHVTRGLFGTHMQRFRCPPELSLLTLHQRDRTSS</sequence>
<feature type="transmembrane region" description="Helical" evidence="3">
    <location>
        <begin position="38"/>
        <end position="57"/>
    </location>
</feature>
<feature type="transmembrane region" description="Helical" evidence="3">
    <location>
        <begin position="69"/>
        <end position="88"/>
    </location>
</feature>
<keyword evidence="3" id="KW-0812">Transmembrane</keyword>
<name>A0A518IZZ4_9BACT</name>
<dbReference type="GO" id="GO:0046872">
    <property type="term" value="F:metal ion binding"/>
    <property type="evidence" value="ECO:0007669"/>
    <property type="project" value="UniProtKB-KW"/>
</dbReference>
<dbReference type="GO" id="GO:0008758">
    <property type="term" value="F:UDP-2,3-diacylglucosamine hydrolase activity"/>
    <property type="evidence" value="ECO:0007669"/>
    <property type="project" value="TreeGrafter"/>
</dbReference>
<feature type="transmembrane region" description="Helical" evidence="3">
    <location>
        <begin position="6"/>
        <end position="26"/>
    </location>
</feature>
<evidence type="ECO:0000313" key="5">
    <source>
        <dbReference type="EMBL" id="QDV58659.1"/>
    </source>
</evidence>
<evidence type="ECO:0000259" key="4">
    <source>
        <dbReference type="Pfam" id="PF00149"/>
    </source>
</evidence>
<dbReference type="InterPro" id="IPR029052">
    <property type="entry name" value="Metallo-depent_PP-like"/>
</dbReference>
<dbReference type="GO" id="GO:0016020">
    <property type="term" value="C:membrane"/>
    <property type="evidence" value="ECO:0007669"/>
    <property type="project" value="GOC"/>
</dbReference>
<evidence type="ECO:0000256" key="1">
    <source>
        <dbReference type="ARBA" id="ARBA00022723"/>
    </source>
</evidence>
<dbReference type="AlphaFoldDB" id="A0A518IZZ4"/>
<keyword evidence="6" id="KW-1185">Reference proteome</keyword>
<dbReference type="Proteomes" id="UP000316770">
    <property type="component" value="Chromosome"/>
</dbReference>
<evidence type="ECO:0000313" key="6">
    <source>
        <dbReference type="Proteomes" id="UP000316770"/>
    </source>
</evidence>
<dbReference type="InterPro" id="IPR051158">
    <property type="entry name" value="Metallophosphoesterase_sf"/>
</dbReference>
<keyword evidence="2" id="KW-0378">Hydrolase</keyword>
<keyword evidence="3" id="KW-1133">Transmembrane helix</keyword>
<dbReference type="PANTHER" id="PTHR31302">
    <property type="entry name" value="TRANSMEMBRANE PROTEIN WITH METALLOPHOSPHOESTERASE DOMAIN-RELATED"/>
    <property type="match status" value="1"/>
</dbReference>
<dbReference type="Pfam" id="PF00149">
    <property type="entry name" value="Metallophos"/>
    <property type="match status" value="1"/>
</dbReference>
<dbReference type="InterPro" id="IPR004843">
    <property type="entry name" value="Calcineurin-like_PHP"/>
</dbReference>
<keyword evidence="1" id="KW-0479">Metal-binding</keyword>
<dbReference type="EMBL" id="CP036318">
    <property type="protein sequence ID" value="QDV58659.1"/>
    <property type="molecule type" value="Genomic_DNA"/>
</dbReference>
<dbReference type="GO" id="GO:0009245">
    <property type="term" value="P:lipid A biosynthetic process"/>
    <property type="evidence" value="ECO:0007669"/>
    <property type="project" value="TreeGrafter"/>
</dbReference>
<protein>
    <submittedName>
        <fullName evidence="5">Phosphodiesterase YaeI</fullName>
    </submittedName>
</protein>
<evidence type="ECO:0000256" key="2">
    <source>
        <dbReference type="ARBA" id="ARBA00022801"/>
    </source>
</evidence>
<dbReference type="CDD" id="cd07385">
    <property type="entry name" value="MPP_YkuE_C"/>
    <property type="match status" value="1"/>
</dbReference>
<feature type="domain" description="Calcineurin-like phosphoesterase" evidence="4">
    <location>
        <begin position="155"/>
        <end position="314"/>
    </location>
</feature>
<gene>
    <name evidence="5" type="ORF">Mal33_46830</name>
</gene>
<dbReference type="Gene3D" id="3.60.21.10">
    <property type="match status" value="1"/>
</dbReference>
<dbReference type="PANTHER" id="PTHR31302:SF31">
    <property type="entry name" value="PHOSPHODIESTERASE YAEI"/>
    <property type="match status" value="1"/>
</dbReference>
<keyword evidence="3" id="KW-0472">Membrane</keyword>
<evidence type="ECO:0000256" key="3">
    <source>
        <dbReference type="SAM" id="Phobius"/>
    </source>
</evidence>